<dbReference type="Pfam" id="PF21811">
    <property type="entry name" value="RdfA"/>
    <property type="match status" value="1"/>
</dbReference>
<dbReference type="EMBL" id="JAOPKA010000012">
    <property type="protein sequence ID" value="MCU4742988.1"/>
    <property type="molecule type" value="Genomic_DNA"/>
</dbReference>
<accession>A0AAP3E2V7</accession>
<comment type="caution">
    <text evidence="1">The sequence shown here is derived from an EMBL/GenBank/DDBJ whole genome shotgun (WGS) entry which is preliminary data.</text>
</comment>
<protein>
    <submittedName>
        <fullName evidence="1">Uncharacterized protein</fullName>
    </submittedName>
</protein>
<name>A0AAP3E2V7_9EURY</name>
<reference evidence="1" key="1">
    <citation type="submission" date="2022-09" db="EMBL/GenBank/DDBJ databases">
        <title>Enrichment on poylsaccharides allowed isolation of novel metabolic and taxonomic groups of Haloarchaea.</title>
        <authorList>
            <person name="Sorokin D.Y."/>
            <person name="Elcheninov A.G."/>
            <person name="Khizhniak T.V."/>
            <person name="Kolganova T.V."/>
            <person name="Kublanov I.V."/>
        </authorList>
    </citation>
    <scope>NUCLEOTIDE SEQUENCE</scope>
    <source>
        <strain evidence="1">AArc-xg1-1</strain>
    </source>
</reference>
<evidence type="ECO:0000313" key="2">
    <source>
        <dbReference type="Proteomes" id="UP001321018"/>
    </source>
</evidence>
<proteinExistence type="predicted"/>
<gene>
    <name evidence="1" type="ORF">OB960_16500</name>
</gene>
<dbReference type="Proteomes" id="UP001321018">
    <property type="component" value="Unassembled WGS sequence"/>
</dbReference>
<organism evidence="1 2">
    <name type="scientific">Natronoglomus mannanivorans</name>
    <dbReference type="NCBI Taxonomy" id="2979990"/>
    <lineage>
        <taxon>Archaea</taxon>
        <taxon>Methanobacteriati</taxon>
        <taxon>Methanobacteriota</taxon>
        <taxon>Stenosarchaea group</taxon>
        <taxon>Halobacteria</taxon>
        <taxon>Halobacteriales</taxon>
        <taxon>Natrialbaceae</taxon>
        <taxon>Natronoglomus</taxon>
    </lineage>
</organism>
<sequence>MIDAYELAVSNQQLIEWWTADDAKESLRDIADYFNQDLLRTELRRNGYSPLDGEIENVHRLLTDDDVSRGMETQTRKRLERQGIDVESLTDDFVSYQSIYRHLNECLGTEYTEKTQTAESRRQTGKERIFALENRTETVTVDTLSQLVDHDALALEEFDVLVDVSVTCLHCHRQHTIDELIENEGCQCRQSQNL</sequence>
<dbReference type="InterPro" id="IPR048925">
    <property type="entry name" value="RdfA"/>
</dbReference>
<evidence type="ECO:0000313" key="1">
    <source>
        <dbReference type="EMBL" id="MCU4742988.1"/>
    </source>
</evidence>
<dbReference type="AlphaFoldDB" id="A0AAP3E2V7"/>